<keyword evidence="1" id="KW-0472">Membrane</keyword>
<dbReference type="RefSeq" id="WP_137086734.1">
    <property type="nucleotide sequence ID" value="NZ_CP039908.1"/>
</dbReference>
<feature type="chain" id="PRO_5041957309" evidence="2">
    <location>
        <begin position="27"/>
        <end position="88"/>
    </location>
</feature>
<evidence type="ECO:0000313" key="4">
    <source>
        <dbReference type="Proteomes" id="UP000298646"/>
    </source>
</evidence>
<evidence type="ECO:0000313" key="3">
    <source>
        <dbReference type="EMBL" id="QCM02050.1"/>
    </source>
</evidence>
<evidence type="ECO:0000256" key="1">
    <source>
        <dbReference type="SAM" id="Phobius"/>
    </source>
</evidence>
<name>A0AAE6BP27_AGRTU</name>
<keyword evidence="1" id="KW-1133">Transmembrane helix</keyword>
<feature type="transmembrane region" description="Helical" evidence="1">
    <location>
        <begin position="61"/>
        <end position="79"/>
    </location>
</feature>
<sequence>MTVSRYRLTALGKIGAVLFVAPTPLAAYYALPAATSAGDAAFNQRLSQMGAAVETAAPSPMILIALATASLIGLVLLFIGREIITTEA</sequence>
<feature type="signal peptide" evidence="2">
    <location>
        <begin position="1"/>
        <end position="26"/>
    </location>
</feature>
<dbReference type="Proteomes" id="UP000298646">
    <property type="component" value="Chromosome linear"/>
</dbReference>
<dbReference type="EMBL" id="CP039908">
    <property type="protein sequence ID" value="QCM02050.1"/>
    <property type="molecule type" value="Genomic_DNA"/>
</dbReference>
<organism evidence="3 4">
    <name type="scientific">Agrobacterium tumefaciens</name>
    <dbReference type="NCBI Taxonomy" id="358"/>
    <lineage>
        <taxon>Bacteria</taxon>
        <taxon>Pseudomonadati</taxon>
        <taxon>Pseudomonadota</taxon>
        <taxon>Alphaproteobacteria</taxon>
        <taxon>Hyphomicrobiales</taxon>
        <taxon>Rhizobiaceae</taxon>
        <taxon>Rhizobium/Agrobacterium group</taxon>
        <taxon>Agrobacterium</taxon>
        <taxon>Agrobacterium tumefaciens complex</taxon>
    </lineage>
</organism>
<evidence type="ECO:0000256" key="2">
    <source>
        <dbReference type="SAM" id="SignalP"/>
    </source>
</evidence>
<accession>A0AAE6BP27</accession>
<gene>
    <name evidence="3" type="ORF">CFBP6624_17700</name>
</gene>
<keyword evidence="2" id="KW-0732">Signal</keyword>
<proteinExistence type="predicted"/>
<protein>
    <submittedName>
        <fullName evidence="3">Uncharacterized protein</fullName>
    </submittedName>
</protein>
<reference evidence="3 4" key="1">
    <citation type="submission" date="2019-04" db="EMBL/GenBank/DDBJ databases">
        <title>Complete genome sequence of Agrobacterium tumefaciens CFBP6624.</title>
        <authorList>
            <person name="Haryono M."/>
            <person name="Lin Y.-C."/>
            <person name="Lai E.-M."/>
            <person name="Kuo C.-H."/>
        </authorList>
    </citation>
    <scope>NUCLEOTIDE SEQUENCE [LARGE SCALE GENOMIC DNA]</scope>
    <source>
        <strain evidence="3 4">CFBP6624</strain>
    </source>
</reference>
<dbReference type="AlphaFoldDB" id="A0AAE6BP27"/>
<keyword evidence="1" id="KW-0812">Transmembrane</keyword>